<dbReference type="EMBL" id="JN674637">
    <property type="protein sequence ID" value="AEW13026.1"/>
    <property type="molecule type" value="Genomic_DNA"/>
</dbReference>
<reference evidence="2" key="1">
    <citation type="journal article" date="2013" name="J. Eukaryot. Microbiol.">
        <title>Tracing patterns of chloroplast evolution in euglenoids: contributions from Colacium vesiculosum and Strombomonas acuminata (Euglenophyta).</title>
        <authorList>
            <person name="Wiegert K.E."/>
            <person name="Bennett M.S."/>
            <person name="Triemer R.E."/>
        </authorList>
    </citation>
    <scope>NUCLEOTIDE SEQUENCE</scope>
</reference>
<organism evidence="2">
    <name type="scientific">Strombomonas acuminata</name>
    <dbReference type="NCBI Taxonomy" id="201859"/>
    <lineage>
        <taxon>Eukaryota</taxon>
        <taxon>Discoba</taxon>
        <taxon>Euglenozoa</taxon>
        <taxon>Euglenida</taxon>
        <taxon>Spirocuta</taxon>
        <taxon>Euglenophyceae</taxon>
        <taxon>Euglenales</taxon>
        <taxon>Euglenaceae</taxon>
        <taxon>Strombomonas</taxon>
    </lineage>
</organism>
<keyword evidence="2" id="KW-0150">Chloroplast</keyword>
<accession>I6NJY8</accession>
<geneLocation type="chloroplast" evidence="2"/>
<feature type="domain" description="Group II intron maturase-specific" evidence="1">
    <location>
        <begin position="155"/>
        <end position="234"/>
    </location>
</feature>
<dbReference type="AlphaFoldDB" id="I6NJY8"/>
<evidence type="ECO:0000259" key="1">
    <source>
        <dbReference type="Pfam" id="PF08388"/>
    </source>
</evidence>
<proteinExistence type="predicted"/>
<dbReference type="Pfam" id="PF08388">
    <property type="entry name" value="GIIM"/>
    <property type="match status" value="1"/>
</dbReference>
<keyword evidence="2" id="KW-0934">Plastid</keyword>
<gene>
    <name evidence="2" type="primary">roaA</name>
</gene>
<name>I6NJY8_9EUGL</name>
<evidence type="ECO:0000313" key="2">
    <source>
        <dbReference type="EMBL" id="AEW13026.1"/>
    </source>
</evidence>
<protein>
    <submittedName>
        <fullName evidence="2">RoaA protein</fullName>
    </submittedName>
</protein>
<sequence>MVPFFLSKKKGLSFYFELPNLYNICLQALCNLSILPFVESGSDRFSFGFKPYRYSSDVYIYIKKLFQSNRNLSFFYHHKFDLLNSLDTNVWLFKNFPFDRTIFKDLVKKDNVSFFTNYQDFYVRRFDFSNTIKNFLFDGLVRIFKSKFYFTLTFIRSHKRKLKTIVKNSFDLNIYSMIVKLNYYISQWTINHHFTDYFWDIWSEMDTYTNKLLWKWARRRHPRRPNTWIYNKYWKSFMGSWKFFSIDSITGNINFLQSHYSLETFIYRFPISLEIYDLRNYKKVKEVCFKKNKNVLKGLYSLLWYKQQGLCFSCKRPFFLFHLGCFKLCKKYEDTDNSISNILMLHNYCYF</sequence>
<dbReference type="InterPro" id="IPR013597">
    <property type="entry name" value="Mat_intron_G2"/>
</dbReference>